<evidence type="ECO:0000313" key="2">
    <source>
        <dbReference type="EMBL" id="MBJ7602024.1"/>
    </source>
</evidence>
<reference evidence="2 3" key="1">
    <citation type="submission" date="2020-10" db="EMBL/GenBank/DDBJ databases">
        <title>Ca. Dormibacterota MAGs.</title>
        <authorList>
            <person name="Montgomery K."/>
        </authorList>
    </citation>
    <scope>NUCLEOTIDE SEQUENCE [LARGE SCALE GENOMIC DNA]</scope>
    <source>
        <strain evidence="2">SC8811_S16_3</strain>
    </source>
</reference>
<protein>
    <submittedName>
        <fullName evidence="2">Uncharacterized protein</fullName>
    </submittedName>
</protein>
<gene>
    <name evidence="2" type="ORF">JF888_02310</name>
</gene>
<sequence>MLISVAIRSVVVGVVVVLLALGTSRTGAAAGPMPAPGYDLTTFATGGRSFNPDSVTSGGGHIFVGYQNATPPDGSAGTSTIVEYGMDAKVARSWTVAGKNDGLRLDPFTGKLWATRNEDANPALTIIDPKTGNKTDYSFPAPPHGGGYDDIAFTRQGTFIVASNPATPGAHLPAVQRVTSLAGGVVGLEPILYDDSAAIDRSSGKTTKLALSDPDSLWITSGGSLALTAQADRQVIFIKHPGSQSQRNEVVNVTTAGAAEELDDSAAVKSRQGFLLVVDHDTNTIYKLTKDGGFHSGPTYSQAPKGSPVAGVVGTFDTRTGKLSPVATGFVNPTGLLFVATGEPSGDDQGDNGGGDHNNQQGGND</sequence>
<comment type="caution">
    <text evidence="2">The sequence shown here is derived from an EMBL/GenBank/DDBJ whole genome shotgun (WGS) entry which is preliminary data.</text>
</comment>
<dbReference type="EMBL" id="JAEKNQ010000013">
    <property type="protein sequence ID" value="MBJ7602024.1"/>
    <property type="molecule type" value="Genomic_DNA"/>
</dbReference>
<dbReference type="Proteomes" id="UP000620075">
    <property type="component" value="Unassembled WGS sequence"/>
</dbReference>
<evidence type="ECO:0000256" key="1">
    <source>
        <dbReference type="SAM" id="MobiDB-lite"/>
    </source>
</evidence>
<evidence type="ECO:0000313" key="3">
    <source>
        <dbReference type="Proteomes" id="UP000620075"/>
    </source>
</evidence>
<proteinExistence type="predicted"/>
<feature type="region of interest" description="Disordered" evidence="1">
    <location>
        <begin position="339"/>
        <end position="365"/>
    </location>
</feature>
<dbReference type="SUPFAM" id="SSF101898">
    <property type="entry name" value="NHL repeat"/>
    <property type="match status" value="1"/>
</dbReference>
<accession>A0A934KAW2</accession>
<name>A0A934KAW2_9BACT</name>
<dbReference type="AlphaFoldDB" id="A0A934KAW2"/>
<organism evidence="2 3">
    <name type="scientific">Candidatus Dormiibacter inghamiae</name>
    <dbReference type="NCBI Taxonomy" id="3127013"/>
    <lineage>
        <taxon>Bacteria</taxon>
        <taxon>Bacillati</taxon>
        <taxon>Candidatus Dormiibacterota</taxon>
        <taxon>Candidatus Dormibacteria</taxon>
        <taxon>Candidatus Dormibacterales</taxon>
        <taxon>Candidatus Dormibacteraceae</taxon>
        <taxon>Candidatus Dormiibacter</taxon>
    </lineage>
</organism>